<keyword evidence="4" id="KW-1185">Reference proteome</keyword>
<dbReference type="SMART" id="SM00710">
    <property type="entry name" value="PbH1"/>
    <property type="match status" value="5"/>
</dbReference>
<dbReference type="InterPro" id="IPR012334">
    <property type="entry name" value="Pectin_lyas_fold"/>
</dbReference>
<accession>A0A5B8VIE9</accession>
<reference evidence="3 4" key="1">
    <citation type="journal article" date="2017" name="Int. J. Syst. Evol. Microbiol.">
        <title>Arachidicoccus ginsenosidivorans sp. nov., with ginsenoside-converting activity isolated from ginseng cultivating soil.</title>
        <authorList>
            <person name="Siddiqi M.Z."/>
            <person name="Aslam Z."/>
            <person name="Im W.T."/>
        </authorList>
    </citation>
    <scope>NUCLEOTIDE SEQUENCE [LARGE SCALE GENOMIC DNA]</scope>
    <source>
        <strain evidence="3 4">Gsoil 809</strain>
    </source>
</reference>
<gene>
    <name evidence="3" type="ORF">FSB73_03055</name>
</gene>
<dbReference type="EMBL" id="CP042434">
    <property type="protein sequence ID" value="QEC70811.1"/>
    <property type="molecule type" value="Genomic_DNA"/>
</dbReference>
<dbReference type="AlphaFoldDB" id="A0A5B8VIE9"/>
<dbReference type="PANTHER" id="PTHR36453:SF1">
    <property type="entry name" value="RIGHT HANDED BETA HELIX DOMAIN-CONTAINING PROTEIN"/>
    <property type="match status" value="1"/>
</dbReference>
<dbReference type="KEGG" id="agi:FSB73_03055"/>
<dbReference type="PANTHER" id="PTHR36453">
    <property type="entry name" value="SECRETED PROTEIN-RELATED"/>
    <property type="match status" value="1"/>
</dbReference>
<evidence type="ECO:0000313" key="4">
    <source>
        <dbReference type="Proteomes" id="UP000321291"/>
    </source>
</evidence>
<protein>
    <submittedName>
        <fullName evidence="3">Right-handed parallel beta-helix repeat-containing protein</fullName>
    </submittedName>
</protein>
<feature type="chain" id="PRO_5022824171" evidence="1">
    <location>
        <begin position="49"/>
        <end position="701"/>
    </location>
</feature>
<dbReference type="Proteomes" id="UP000321291">
    <property type="component" value="Chromosome"/>
</dbReference>
<evidence type="ECO:0000313" key="3">
    <source>
        <dbReference type="EMBL" id="QEC70811.1"/>
    </source>
</evidence>
<evidence type="ECO:0000259" key="2">
    <source>
        <dbReference type="Pfam" id="PF21231"/>
    </source>
</evidence>
<organism evidence="3 4">
    <name type="scientific">Arachidicoccus ginsenosidivorans</name>
    <dbReference type="NCBI Taxonomy" id="496057"/>
    <lineage>
        <taxon>Bacteria</taxon>
        <taxon>Pseudomonadati</taxon>
        <taxon>Bacteroidota</taxon>
        <taxon>Chitinophagia</taxon>
        <taxon>Chitinophagales</taxon>
        <taxon>Chitinophagaceae</taxon>
        <taxon>Arachidicoccus</taxon>
    </lineage>
</organism>
<dbReference type="Gene3D" id="2.160.20.10">
    <property type="entry name" value="Single-stranded right-handed beta-helix, Pectin lyase-like"/>
    <property type="match status" value="2"/>
</dbReference>
<dbReference type="InterPro" id="IPR006626">
    <property type="entry name" value="PbH1"/>
</dbReference>
<dbReference type="InterPro" id="IPR048482">
    <property type="entry name" value="GH141_ins"/>
</dbReference>
<feature type="signal peptide" evidence="1">
    <location>
        <begin position="1"/>
        <end position="48"/>
    </location>
</feature>
<proteinExistence type="predicted"/>
<dbReference type="InterPro" id="IPR011050">
    <property type="entry name" value="Pectin_lyase_fold/virulence"/>
</dbReference>
<feature type="domain" description="GH141-like insertion" evidence="2">
    <location>
        <begin position="187"/>
        <end position="342"/>
    </location>
</feature>
<dbReference type="OrthoDB" id="9808066at2"/>
<dbReference type="SUPFAM" id="SSF51126">
    <property type="entry name" value="Pectin lyase-like"/>
    <property type="match status" value="1"/>
</dbReference>
<dbReference type="RefSeq" id="WP_146780071.1">
    <property type="nucleotide sequence ID" value="NZ_CP042434.1"/>
</dbReference>
<name>A0A5B8VIE9_9BACT</name>
<dbReference type="Pfam" id="PF21231">
    <property type="entry name" value="GH141_M"/>
    <property type="match status" value="1"/>
</dbReference>
<evidence type="ECO:0000256" key="1">
    <source>
        <dbReference type="SAM" id="SignalP"/>
    </source>
</evidence>
<keyword evidence="1" id="KW-0732">Signal</keyword>
<sequence length="701" mass="77855">MNRRTFHIIFKYTGLIKRKKNKPQLRTVTAICLMGCLCSFAGTSVSYAKPLQQANIASLKNAVKGNWYTLYVSPKGDDANSGTAVSPLRTVAFAIRKARNARRLKLNRLPDGQLQGIQILLEDGVYQPETTLRIRPEDGGSDNAPTRIAAVHKGKAVISGGRSVTGWQKINPHDPMYAAFPKGAAPNIYVAEVPGQLGTAIDFRQLWVNGHKAIRAESINGGSYGRPMQRIFSWDHKQQSCWIPKPAGFNPAQAVGMEMLIHQWWAIANLRIRLTKVRGDSVQLYFMQPESKIESEHPWPAPWLSTKTGNSAFYLSNAPCFLDAPGEWYFDRGRQRLYYLPRKGEDLSLAKVIFPFLTAVLNVEGTPEATVNNIQLSGIDFRYCTWLRPSNKGHVALQAGMFLKEAYKLQRPGTPEKRSLENQAWIGRPPGGVQLYYTQNAIIEDCSFQHMASTGLDLVIGTKGSVVLGNLFKDIGGTGVQVGTYSPENQETHLPYNPVNPADICQFDTIENNLVTDAANEDWGCVGISAGYVHNLYIAHNEVSDVSYSGICVGWGWTRKISALSENQILDNKVTHYGKRMYDVGGLYTLSAQPGTVIEGNYIDSIYKAPYPHDPDHWFYFYLDEGSSYITIKNNWCPALKVMKNANGPGNSLENNGPQVADSIKQNAGLTANYQYLLNEKIADGNWPVQPVPVISIKDKN</sequence>